<evidence type="ECO:0000313" key="2">
    <source>
        <dbReference type="EMBL" id="CAE1278132.1"/>
    </source>
</evidence>
<dbReference type="EMBL" id="CAHIKZ030001964">
    <property type="protein sequence ID" value="CAE1278132.1"/>
    <property type="molecule type" value="Genomic_DNA"/>
</dbReference>
<keyword evidence="1" id="KW-0472">Membrane</keyword>
<keyword evidence="1" id="KW-1133">Transmembrane helix</keyword>
<protein>
    <submittedName>
        <fullName evidence="2">Uncharacterized protein</fullName>
    </submittedName>
</protein>
<reference evidence="2" key="1">
    <citation type="submission" date="2021-01" db="EMBL/GenBank/DDBJ databases">
        <authorList>
            <person name="Li R."/>
            <person name="Bekaert M."/>
        </authorList>
    </citation>
    <scope>NUCLEOTIDE SEQUENCE</scope>
    <source>
        <strain evidence="2">Farmed</strain>
    </source>
</reference>
<evidence type="ECO:0000256" key="1">
    <source>
        <dbReference type="SAM" id="Phobius"/>
    </source>
</evidence>
<comment type="caution">
    <text evidence="2">The sequence shown here is derived from an EMBL/GenBank/DDBJ whole genome shotgun (WGS) entry which is preliminary data.</text>
</comment>
<proteinExistence type="predicted"/>
<evidence type="ECO:0000313" key="3">
    <source>
        <dbReference type="Proteomes" id="UP000597762"/>
    </source>
</evidence>
<name>A0A812CVP5_ACAPH</name>
<accession>A0A812CVP5</accession>
<feature type="transmembrane region" description="Helical" evidence="1">
    <location>
        <begin position="6"/>
        <end position="22"/>
    </location>
</feature>
<feature type="transmembrane region" description="Helical" evidence="1">
    <location>
        <begin position="168"/>
        <end position="185"/>
    </location>
</feature>
<gene>
    <name evidence="2" type="ORF">SPHA_41073</name>
</gene>
<dbReference type="Proteomes" id="UP000597762">
    <property type="component" value="Unassembled WGS sequence"/>
</dbReference>
<dbReference type="AlphaFoldDB" id="A0A812CVP5"/>
<feature type="transmembrane region" description="Helical" evidence="1">
    <location>
        <begin position="29"/>
        <end position="47"/>
    </location>
</feature>
<organism evidence="2 3">
    <name type="scientific">Acanthosepion pharaonis</name>
    <name type="common">Pharaoh cuttlefish</name>
    <name type="synonym">Sepia pharaonis</name>
    <dbReference type="NCBI Taxonomy" id="158019"/>
    <lineage>
        <taxon>Eukaryota</taxon>
        <taxon>Metazoa</taxon>
        <taxon>Spiralia</taxon>
        <taxon>Lophotrochozoa</taxon>
        <taxon>Mollusca</taxon>
        <taxon>Cephalopoda</taxon>
        <taxon>Coleoidea</taxon>
        <taxon>Decapodiformes</taxon>
        <taxon>Sepiida</taxon>
        <taxon>Sepiina</taxon>
        <taxon>Sepiidae</taxon>
        <taxon>Acanthosepion</taxon>
    </lineage>
</organism>
<feature type="transmembrane region" description="Helical" evidence="1">
    <location>
        <begin position="142"/>
        <end position="162"/>
    </location>
</feature>
<keyword evidence="3" id="KW-1185">Reference proteome</keyword>
<keyword evidence="1" id="KW-0812">Transmembrane</keyword>
<sequence length="220" mass="24889">MTDNFLTYLSIVFQIFLTLSTLTQIFTSIYLGFIGLYISVLSIALSFPNLSVSQFFLSISLSFSQLSLSLSFSQLSISLSFHHLSLSLSLFFPPIYSTQFFPSISVISIYHSLSISPISLSLSVFAIPLSVSLSLSLCFPNLPLLVFPIYLSIYLSIVFQIFLTLYSFPNLFVSLSFHYLSIFFFQNKIQSSCKSSFNPYFFYENIVTSFISAEEFPVDL</sequence>
<feature type="transmembrane region" description="Helical" evidence="1">
    <location>
        <begin position="53"/>
        <end position="72"/>
    </location>
</feature>
<feature type="transmembrane region" description="Helical" evidence="1">
    <location>
        <begin position="115"/>
        <end position="135"/>
    </location>
</feature>